<feature type="transmembrane region" description="Helical" evidence="1">
    <location>
        <begin position="236"/>
        <end position="256"/>
    </location>
</feature>
<dbReference type="InterPro" id="IPR037185">
    <property type="entry name" value="EmrE-like"/>
</dbReference>
<dbReference type="RefSeq" id="WP_350938374.1">
    <property type="nucleotide sequence ID" value="NZ_JAYWLC010000015.1"/>
</dbReference>
<sequence>MSEKSNLKGALYGLLAMAIYASHDAIVKGLGGKFSAIQIVFVAALLSFPIISFIMLSDKKAGHLRPLYPGWVVLRSVCMIVAGVAAFYAFSTLPLAQVYPILFATPLLVTILSIPMLGETVRLRRWAAIGVGLLGVLIVVRPGQSDLELGHLAAVVASFCTAMASVIVRKVGSEERSIVLLIYPMMGNFLAMGAALPLVYVPMEISEFALMGLIALFGLIASFITILAYREGEAVIVAPMQYSQIIWAVIFGYLFFGEGVDAATVIGAGVVIASGVYMVLREKSSGTSENKPITNTRHRLEMPYAPRSSLFGRILKRSSIPLTERSARVR</sequence>
<dbReference type="SUPFAM" id="SSF103481">
    <property type="entry name" value="Multidrug resistance efflux transporter EmrE"/>
    <property type="match status" value="2"/>
</dbReference>
<evidence type="ECO:0000313" key="4">
    <source>
        <dbReference type="Proteomes" id="UP001438953"/>
    </source>
</evidence>
<proteinExistence type="predicted"/>
<evidence type="ECO:0000313" key="3">
    <source>
        <dbReference type="EMBL" id="MER5173119.1"/>
    </source>
</evidence>
<feature type="transmembrane region" description="Helical" evidence="1">
    <location>
        <begin position="262"/>
        <end position="280"/>
    </location>
</feature>
<feature type="transmembrane region" description="Helical" evidence="1">
    <location>
        <begin position="149"/>
        <end position="168"/>
    </location>
</feature>
<keyword evidence="1" id="KW-0472">Membrane</keyword>
<dbReference type="EMBL" id="JAYWLC010000015">
    <property type="protein sequence ID" value="MER5173119.1"/>
    <property type="molecule type" value="Genomic_DNA"/>
</dbReference>
<feature type="domain" description="EamA" evidence="2">
    <location>
        <begin position="8"/>
        <end position="140"/>
    </location>
</feature>
<dbReference type="Proteomes" id="UP001438953">
    <property type="component" value="Unassembled WGS sequence"/>
</dbReference>
<name>A0ABV1SJQ2_9RHOB</name>
<dbReference type="Pfam" id="PF00892">
    <property type="entry name" value="EamA"/>
    <property type="match status" value="2"/>
</dbReference>
<dbReference type="PANTHER" id="PTHR22911">
    <property type="entry name" value="ACYL-MALONYL CONDENSING ENZYME-RELATED"/>
    <property type="match status" value="1"/>
</dbReference>
<reference evidence="3 4" key="1">
    <citation type="submission" date="2024-06" db="EMBL/GenBank/DDBJ databases">
        <title>Thioclava kandeliae sp. nov. from a rhizosphere soil sample of Kandelia candel in a mangrove.</title>
        <authorList>
            <person name="Mu T."/>
        </authorList>
    </citation>
    <scope>NUCLEOTIDE SEQUENCE [LARGE SCALE GENOMIC DNA]</scope>
    <source>
        <strain evidence="3 4">CPCC 100088</strain>
    </source>
</reference>
<keyword evidence="4" id="KW-1185">Reference proteome</keyword>
<evidence type="ECO:0000259" key="2">
    <source>
        <dbReference type="Pfam" id="PF00892"/>
    </source>
</evidence>
<dbReference type="Gene3D" id="1.10.3730.20">
    <property type="match status" value="1"/>
</dbReference>
<feature type="domain" description="EamA" evidence="2">
    <location>
        <begin position="149"/>
        <end position="278"/>
    </location>
</feature>
<feature type="transmembrane region" description="Helical" evidence="1">
    <location>
        <begin position="34"/>
        <end position="56"/>
    </location>
</feature>
<feature type="transmembrane region" description="Helical" evidence="1">
    <location>
        <begin position="126"/>
        <end position="143"/>
    </location>
</feature>
<feature type="transmembrane region" description="Helical" evidence="1">
    <location>
        <begin position="180"/>
        <end position="202"/>
    </location>
</feature>
<organism evidence="3 4">
    <name type="scientific">Thioclava kandeliae</name>
    <dbReference type="NCBI Taxonomy" id="3070818"/>
    <lineage>
        <taxon>Bacteria</taxon>
        <taxon>Pseudomonadati</taxon>
        <taxon>Pseudomonadota</taxon>
        <taxon>Alphaproteobacteria</taxon>
        <taxon>Rhodobacterales</taxon>
        <taxon>Paracoccaceae</taxon>
        <taxon>Thioclava</taxon>
    </lineage>
</organism>
<evidence type="ECO:0000256" key="1">
    <source>
        <dbReference type="SAM" id="Phobius"/>
    </source>
</evidence>
<dbReference type="PANTHER" id="PTHR22911:SF135">
    <property type="entry name" value="BLR4310 PROTEIN"/>
    <property type="match status" value="1"/>
</dbReference>
<keyword evidence="1" id="KW-1133">Transmembrane helix</keyword>
<comment type="caution">
    <text evidence="3">The sequence shown here is derived from an EMBL/GenBank/DDBJ whole genome shotgun (WGS) entry which is preliminary data.</text>
</comment>
<gene>
    <name evidence="3" type="ORF">VSX56_15225</name>
</gene>
<protein>
    <submittedName>
        <fullName evidence="3">DMT family transporter</fullName>
    </submittedName>
</protein>
<keyword evidence="1" id="KW-0812">Transmembrane</keyword>
<feature type="transmembrane region" description="Helical" evidence="1">
    <location>
        <begin position="208"/>
        <end position="229"/>
    </location>
</feature>
<dbReference type="InterPro" id="IPR000620">
    <property type="entry name" value="EamA_dom"/>
</dbReference>
<accession>A0ABV1SJQ2</accession>
<feature type="transmembrane region" description="Helical" evidence="1">
    <location>
        <begin position="96"/>
        <end position="114"/>
    </location>
</feature>
<feature type="transmembrane region" description="Helical" evidence="1">
    <location>
        <begin position="68"/>
        <end position="90"/>
    </location>
</feature>